<dbReference type="CDD" id="cd04385">
    <property type="entry name" value="RhoGAP_ARAP"/>
    <property type="match status" value="1"/>
</dbReference>
<dbReference type="Gene3D" id="1.10.150.50">
    <property type="entry name" value="Transcription Factor, Ets-1"/>
    <property type="match status" value="1"/>
</dbReference>
<keyword evidence="2" id="KW-0343">GTPase activation</keyword>
<dbReference type="InterPro" id="IPR013761">
    <property type="entry name" value="SAM/pointed_sf"/>
</dbReference>
<dbReference type="InterPro" id="IPR038508">
    <property type="entry name" value="ArfGAP_dom_sf"/>
</dbReference>
<dbReference type="InterPro" id="IPR037278">
    <property type="entry name" value="ARFGAP/RecO"/>
</dbReference>
<evidence type="ECO:0000259" key="9">
    <source>
        <dbReference type="PROSITE" id="PS50105"/>
    </source>
</evidence>
<dbReference type="InterPro" id="IPR052227">
    <property type="entry name" value="Arf-Rho-GAP_ANK-PH_domain"/>
</dbReference>
<dbReference type="GO" id="GO:0005547">
    <property type="term" value="F:phosphatidylinositol-3,4,5-trisphosphate binding"/>
    <property type="evidence" value="ECO:0007669"/>
    <property type="project" value="InterPro"/>
</dbReference>
<dbReference type="Pfam" id="PF00620">
    <property type="entry name" value="RhoGAP"/>
    <property type="match status" value="1"/>
</dbReference>
<proteinExistence type="predicted"/>
<sequence>MCESRVTVLDWLCVLRLEQYFEAFQSAGLVTLRQCRDLRPDQLEQMGITLPGHQRRILASLNKTHGKSDTYSQLGQLERDQRLEETGNAHVLQSKRPVPIPGEEKPVLKEREKRDGETLRPTPREREKPVPKDRQVSSVKEDIEDGGEKKPVPVQRHVTPRGGIDGEKDGGIDGEREKPVPKERTKFRSNAQADCHPSSSLSSTSDPSLPPVPPRSTPNCPPQRFTSPLSPSPPARNAVSPKLDTHVAKAPAVSSRQASQNSTPTGTPTHTPTHAPLHPPNFPSAQARPQTLAIQPSAQHLGGDGRRTSLPGSPVASPLNDRNVPPLPPKAGATPKGPPPVPQRCPALSHRTQSPTKTVADETQKEQTPQVPPRIRTPQTLENTQQSTQPDTYPTVPTRIVSQPLCDSRLVSVDDDSDHYEDPDLLYPGVHRLNTPDGDMTLQVPAQRKGRYSSLCSDDEMLDDDESTQWQDGGISNQQGSVYLPSSGKLSIPTKEDSSPLTAVIKMGWLDKNPPQGALYYQRRWVKLDVDYLRYFDNDKDVYSKGIISTAFITNVTSVGELKFEVVTNNRTFIFRAESEVERNDWVTVLQDCTRGRRPRSTISPSSPLTPEYQGNLELRGLRSKLYTVVASDKVYLYKNIEDYRIGVGITSIEMNVGNVKETDRRCFDLTTPYRIFSFIAESEQLREQWVDAMRDAIGEALSNREVAERIWVEPSNSLCADCGAVKPEWAAINLCVVVCKRCAGEHRGLGPSISKVRSLKMDRKVWTEELIQVFLLLGNERVNSFWAANVPPSEALTPSSCSEERRRFITNKYRQGKYRKYHPLYGNQRELNNALCINVQCSDVLETLSLIFCGADVNCSTGMASWPSPLSLANAHSQPLQAELISHNLNTELPRLEVVGDMDPVHYSAPTCVSHNGFLFKTASMARAITERKAREEFSRRWCTLNDGTFSYYESDKNSNPNGALKASEIVCLAVEPPEKHGYDHTFELYIESERLYLFGTDDPDSHKEWVKSIAKSFIPATAEPLLRLGFERIGRLKCKDGLNLQTSKVGWFALVGSTLHAYLADSQGEEIHLRKLNELSIQQDNEVLVLVERGRTLYIEGERKLDFADWCTAIQAAAGSGGDTLSQQQLTETDIPVIVHSCIGYITQCGLTSEGIYRKSGVNSRVAALCERFRRDARSLRLREGEHQVDDVSNTLKRFFRELEEGLFTSEDSSTWLGAAAIQDESMKISQYQLLFNKLPHVNKATLQALINHLYCVQRFSELNQMNLHNLAIVFGPTLFQTDGKDYTAGRAIEDLIQHYTSIFEVDEQQLKRQLEEITAINQMREKLNTKFPSTEPGGHFICTVYLEEKKDTAEQHVKIPGSMTAAELVCEVLDRRNIMVKEKEYWSCWEISDKEEMERPLHYQERVLPILHSFGTDSHLLIKKHVAMDAMIVYLASKVDASKHGMMKFREERSILGLGLSSGSFHDRYFILNSNSLRMYKEVRSNRPERDWPVKNLKVYLGVKKKLRPPTCWGLTVVYESKKQEKPERQQWYLCCDTQSEMREWYATFLSIQYDGDLWPQDGLQQTRVSRVLPDARHGNVSLIPLRGSENEMRNSVAAFSQDPLALFRDVR</sequence>
<dbReference type="GO" id="GO:0005737">
    <property type="term" value="C:cytoplasm"/>
    <property type="evidence" value="ECO:0007669"/>
    <property type="project" value="UniProtKB-SubCell"/>
</dbReference>
<feature type="domain" description="PH" evidence="8">
    <location>
        <begin position="913"/>
        <end position="1020"/>
    </location>
</feature>
<feature type="domain" description="PH" evidence="8">
    <location>
        <begin position="503"/>
        <end position="595"/>
    </location>
</feature>
<dbReference type="SMART" id="SM00454">
    <property type="entry name" value="SAM"/>
    <property type="match status" value="1"/>
</dbReference>
<dbReference type="CDD" id="cd13259">
    <property type="entry name" value="PH5_ARAP"/>
    <property type="match status" value="1"/>
</dbReference>
<dbReference type="InterPro" id="IPR001660">
    <property type="entry name" value="SAM"/>
</dbReference>
<feature type="compositionally biased region" description="Basic and acidic residues" evidence="7">
    <location>
        <begin position="102"/>
        <end position="151"/>
    </location>
</feature>
<dbReference type="PRINTS" id="PR00405">
    <property type="entry name" value="REVINTRACTNG"/>
</dbReference>
<feature type="domain" description="SAM" evidence="9">
    <location>
        <begin position="3"/>
        <end position="67"/>
    </location>
</feature>
<feature type="region of interest" description="Disordered" evidence="7">
    <location>
        <begin position="88"/>
        <end position="398"/>
    </location>
</feature>
<dbReference type="Gene3D" id="1.10.555.10">
    <property type="entry name" value="Rho GTPase activation protein"/>
    <property type="match status" value="1"/>
</dbReference>
<dbReference type="PANTHER" id="PTHR45899:SF3">
    <property type="entry name" value="ARF-GAP WITH RHO-GAP DOMAIN, ANK REPEAT AND PH DOMAIN-CONTAINING PROTEIN 1"/>
    <property type="match status" value="1"/>
</dbReference>
<evidence type="ECO:0000256" key="1">
    <source>
        <dbReference type="ARBA" id="ARBA00004496"/>
    </source>
</evidence>
<dbReference type="PROSITE" id="PS50115">
    <property type="entry name" value="ARFGAP"/>
    <property type="match status" value="1"/>
</dbReference>
<dbReference type="Pfam" id="PF00788">
    <property type="entry name" value="RA"/>
    <property type="match status" value="1"/>
</dbReference>
<keyword evidence="4" id="KW-0597">Phosphoprotein</keyword>
<evidence type="ECO:0000259" key="8">
    <source>
        <dbReference type="PROSITE" id="PS50003"/>
    </source>
</evidence>
<feature type="compositionally biased region" description="Polar residues" evidence="7">
    <location>
        <begin position="283"/>
        <end position="298"/>
    </location>
</feature>
<dbReference type="Pfam" id="PF00536">
    <property type="entry name" value="SAM_1"/>
    <property type="match status" value="1"/>
</dbReference>
<evidence type="ECO:0000259" key="11">
    <source>
        <dbReference type="PROSITE" id="PS50200"/>
    </source>
</evidence>
<organism evidence="13 14">
    <name type="scientific">Sparus aurata</name>
    <name type="common">Gilthead sea bream</name>
    <dbReference type="NCBI Taxonomy" id="8175"/>
    <lineage>
        <taxon>Eukaryota</taxon>
        <taxon>Metazoa</taxon>
        <taxon>Chordata</taxon>
        <taxon>Craniata</taxon>
        <taxon>Vertebrata</taxon>
        <taxon>Euteleostomi</taxon>
        <taxon>Actinopterygii</taxon>
        <taxon>Neopterygii</taxon>
        <taxon>Teleostei</taxon>
        <taxon>Neoteleostei</taxon>
        <taxon>Acanthomorphata</taxon>
        <taxon>Eupercaria</taxon>
        <taxon>Spariformes</taxon>
        <taxon>Sparidae</taxon>
        <taxon>Sparus</taxon>
    </lineage>
</organism>
<feature type="compositionally biased region" description="Low complexity" evidence="7">
    <location>
        <begin position="263"/>
        <end position="276"/>
    </location>
</feature>
<dbReference type="FunFam" id="2.30.29.30:FF:000170">
    <property type="entry name" value="Arf-GAP with Rho-GAP domain, ANK repeat and PH domain-containing protein 1"/>
    <property type="match status" value="1"/>
</dbReference>
<feature type="domain" description="PH" evidence="8">
    <location>
        <begin position="1443"/>
        <end position="1557"/>
    </location>
</feature>
<dbReference type="OrthoDB" id="29546at2759"/>
<reference evidence="13" key="3">
    <citation type="submission" date="2025-09" db="UniProtKB">
        <authorList>
            <consortium name="Ensembl"/>
        </authorList>
    </citation>
    <scope>IDENTIFICATION</scope>
</reference>
<keyword evidence="14" id="KW-1185">Reference proteome</keyword>
<dbReference type="GO" id="GO:0005096">
    <property type="term" value="F:GTPase activator activity"/>
    <property type="evidence" value="ECO:0007669"/>
    <property type="project" value="UniProtKB-KW"/>
</dbReference>
<feature type="domain" description="Arf-GAP" evidence="10">
    <location>
        <begin position="705"/>
        <end position="830"/>
    </location>
</feature>
<dbReference type="SUPFAM" id="SSF50729">
    <property type="entry name" value="PH domain-like"/>
    <property type="match status" value="5"/>
</dbReference>
<dbReference type="SMART" id="SM00324">
    <property type="entry name" value="RhoGAP"/>
    <property type="match status" value="1"/>
</dbReference>
<dbReference type="PROSITE" id="PS50200">
    <property type="entry name" value="RA"/>
    <property type="match status" value="1"/>
</dbReference>
<reference evidence="13" key="2">
    <citation type="submission" date="2025-08" db="UniProtKB">
        <authorList>
            <consortium name="Ensembl"/>
        </authorList>
    </citation>
    <scope>IDENTIFICATION</scope>
</reference>
<dbReference type="GeneTree" id="ENSGT00940000157424"/>
<dbReference type="SMART" id="SM00233">
    <property type="entry name" value="PH"/>
    <property type="match status" value="5"/>
</dbReference>
<evidence type="ECO:0000259" key="10">
    <source>
        <dbReference type="PROSITE" id="PS50115"/>
    </source>
</evidence>
<dbReference type="GeneID" id="115567394"/>
<dbReference type="SUPFAM" id="SSF48350">
    <property type="entry name" value="GTPase activation domain, GAP"/>
    <property type="match status" value="1"/>
</dbReference>
<dbReference type="PROSITE" id="PS50003">
    <property type="entry name" value="PH_DOMAIN"/>
    <property type="match status" value="4"/>
</dbReference>
<protein>
    <submittedName>
        <fullName evidence="13">ArfGAP with RhoGAP domain, ankyrin repeat and PH domain 1</fullName>
    </submittedName>
</protein>
<evidence type="ECO:0000259" key="12">
    <source>
        <dbReference type="PROSITE" id="PS50238"/>
    </source>
</evidence>
<reference evidence="13" key="1">
    <citation type="submission" date="2021-04" db="EMBL/GenBank/DDBJ databases">
        <authorList>
            <consortium name="Wellcome Sanger Institute Data Sharing"/>
        </authorList>
    </citation>
    <scope>NUCLEOTIDE SEQUENCE [LARGE SCALE GENOMIC DNA]</scope>
</reference>
<keyword evidence="3" id="KW-0963">Cytoplasm</keyword>
<feature type="compositionally biased region" description="Low complexity" evidence="7">
    <location>
        <begin position="197"/>
        <end position="207"/>
    </location>
</feature>
<dbReference type="InterPro" id="IPR001849">
    <property type="entry name" value="PH_domain"/>
</dbReference>
<dbReference type="SUPFAM" id="SSF57863">
    <property type="entry name" value="ArfGap/RecO-like zinc finger"/>
    <property type="match status" value="1"/>
</dbReference>
<dbReference type="InterPro" id="IPR011993">
    <property type="entry name" value="PH-like_dom_sf"/>
</dbReference>
<evidence type="ECO:0000313" key="13">
    <source>
        <dbReference type="Ensembl" id="ENSSAUP00010032471.1"/>
    </source>
</evidence>
<evidence type="ECO:0000256" key="4">
    <source>
        <dbReference type="ARBA" id="ARBA00022553"/>
    </source>
</evidence>
<dbReference type="Gene3D" id="3.10.20.90">
    <property type="entry name" value="Phosphatidylinositol 3-kinase Catalytic Subunit, Chain A, domain 1"/>
    <property type="match status" value="1"/>
</dbReference>
<feature type="domain" description="Ras-associating" evidence="11">
    <location>
        <begin position="1341"/>
        <end position="1430"/>
    </location>
</feature>
<dbReference type="InParanoid" id="A0A671W7B6"/>
<dbReference type="GO" id="GO:0008270">
    <property type="term" value="F:zinc ion binding"/>
    <property type="evidence" value="ECO:0007669"/>
    <property type="project" value="UniProtKB-KW"/>
</dbReference>
<evidence type="ECO:0000256" key="2">
    <source>
        <dbReference type="ARBA" id="ARBA00022468"/>
    </source>
</evidence>
<dbReference type="Proteomes" id="UP000472265">
    <property type="component" value="Chromosome 2"/>
</dbReference>
<dbReference type="SUPFAM" id="SSF47769">
    <property type="entry name" value="SAM/Pointed domain"/>
    <property type="match status" value="1"/>
</dbReference>
<feature type="compositionally biased region" description="Polar residues" evidence="7">
    <location>
        <begin position="377"/>
        <end position="392"/>
    </location>
</feature>
<dbReference type="InterPro" id="IPR000159">
    <property type="entry name" value="RA_dom"/>
</dbReference>
<keyword evidence="6" id="KW-0862">Zinc</keyword>
<dbReference type="Gene3D" id="1.10.220.150">
    <property type="entry name" value="Arf GTPase activating protein"/>
    <property type="match status" value="1"/>
</dbReference>
<comment type="subcellular location">
    <subcellularLocation>
        <location evidence="1">Cytoplasm</location>
    </subcellularLocation>
</comment>
<dbReference type="InterPro" id="IPR000198">
    <property type="entry name" value="RhoGAP_dom"/>
</dbReference>
<feature type="domain" description="PH" evidence="8">
    <location>
        <begin position="610"/>
        <end position="699"/>
    </location>
</feature>
<dbReference type="InterPro" id="IPR001164">
    <property type="entry name" value="ArfGAP_dom"/>
</dbReference>
<dbReference type="Pfam" id="PF01412">
    <property type="entry name" value="ArfGap"/>
    <property type="match status" value="1"/>
</dbReference>
<gene>
    <name evidence="13" type="primary">ARAP1</name>
</gene>
<keyword evidence="6" id="KW-0863">Zinc-finger</keyword>
<name>A0A671W7B6_SPAAU</name>
<feature type="domain" description="Rho-GAP" evidence="12">
    <location>
        <begin position="1130"/>
        <end position="1306"/>
    </location>
</feature>
<dbReference type="Pfam" id="PF00169">
    <property type="entry name" value="PH"/>
    <property type="match status" value="3"/>
</dbReference>
<dbReference type="PANTHER" id="PTHR45899">
    <property type="entry name" value="RHO GTPASE ACTIVATING PROTEIN AT 15B, ISOFORM C"/>
    <property type="match status" value="1"/>
</dbReference>
<evidence type="ECO:0000256" key="6">
    <source>
        <dbReference type="PROSITE-ProRule" id="PRU00288"/>
    </source>
</evidence>
<keyword evidence="6" id="KW-0479">Metal-binding</keyword>
<evidence type="ECO:0000256" key="7">
    <source>
        <dbReference type="SAM" id="MobiDB-lite"/>
    </source>
</evidence>
<dbReference type="PROSITE" id="PS50238">
    <property type="entry name" value="RHOGAP"/>
    <property type="match status" value="1"/>
</dbReference>
<dbReference type="CDD" id="cd13256">
    <property type="entry name" value="PH3_ARAP"/>
    <property type="match status" value="1"/>
</dbReference>
<feature type="compositionally biased region" description="Basic and acidic residues" evidence="7">
    <location>
        <begin position="164"/>
        <end position="186"/>
    </location>
</feature>
<dbReference type="CDD" id="cd08837">
    <property type="entry name" value="ArfGap_ARAP"/>
    <property type="match status" value="1"/>
</dbReference>
<dbReference type="SMART" id="SM00105">
    <property type="entry name" value="ArfGap"/>
    <property type="match status" value="1"/>
</dbReference>
<dbReference type="GO" id="GO:0008360">
    <property type="term" value="P:regulation of cell shape"/>
    <property type="evidence" value="ECO:0007669"/>
    <property type="project" value="TreeGrafter"/>
</dbReference>
<dbReference type="GO" id="GO:0007165">
    <property type="term" value="P:signal transduction"/>
    <property type="evidence" value="ECO:0007669"/>
    <property type="project" value="InterPro"/>
</dbReference>
<accession>A0A671W7B6</accession>
<dbReference type="PROSITE" id="PS50105">
    <property type="entry name" value="SAM_DOMAIN"/>
    <property type="match status" value="1"/>
</dbReference>
<dbReference type="OMA" id="YEQCSSP"/>
<keyword evidence="5" id="KW-0677">Repeat</keyword>
<dbReference type="Ensembl" id="ENSSAUT00010034194.1">
    <property type="protein sequence ID" value="ENSSAUP00010032471.1"/>
    <property type="gene ID" value="ENSSAUG00010012469.1"/>
</dbReference>
<dbReference type="InterPro" id="IPR008936">
    <property type="entry name" value="Rho_GTPase_activation_prot"/>
</dbReference>
<dbReference type="Gene3D" id="2.30.29.30">
    <property type="entry name" value="Pleckstrin-homology domain (PH domain)/Phosphotyrosine-binding domain (PTB)"/>
    <property type="match status" value="4"/>
</dbReference>
<dbReference type="InterPro" id="IPR037858">
    <property type="entry name" value="RhoGAP_ARAP"/>
</dbReference>
<evidence type="ECO:0000256" key="3">
    <source>
        <dbReference type="ARBA" id="ARBA00022490"/>
    </source>
</evidence>
<evidence type="ECO:0000256" key="5">
    <source>
        <dbReference type="ARBA" id="ARBA00022737"/>
    </source>
</evidence>
<feature type="compositionally biased region" description="Pro residues" evidence="7">
    <location>
        <begin position="208"/>
        <end position="221"/>
    </location>
</feature>
<dbReference type="RefSeq" id="XP_030249799.1">
    <property type="nucleotide sequence ID" value="XM_030393939.1"/>
</dbReference>
<evidence type="ECO:0000313" key="14">
    <source>
        <dbReference type="Proteomes" id="UP000472265"/>
    </source>
</evidence>